<evidence type="ECO:0000256" key="4">
    <source>
        <dbReference type="ARBA" id="ARBA00022853"/>
    </source>
</evidence>
<proteinExistence type="inferred from homology"/>
<feature type="compositionally biased region" description="Low complexity" evidence="12">
    <location>
        <begin position="410"/>
        <end position="421"/>
    </location>
</feature>
<dbReference type="GO" id="GO:0033749">
    <property type="term" value="F:histone H4R3 demethylase activity"/>
    <property type="evidence" value="ECO:0007669"/>
    <property type="project" value="TreeGrafter"/>
</dbReference>
<feature type="domain" description="JmjC" evidence="13">
    <location>
        <begin position="162"/>
        <end position="333"/>
    </location>
</feature>
<evidence type="ECO:0000256" key="11">
    <source>
        <dbReference type="ARBA" id="ARBA00038068"/>
    </source>
</evidence>
<evidence type="ECO:0000256" key="6">
    <source>
        <dbReference type="ARBA" id="ARBA00023002"/>
    </source>
</evidence>
<dbReference type="SUPFAM" id="SSF51197">
    <property type="entry name" value="Clavaminate synthase-like"/>
    <property type="match status" value="1"/>
</dbReference>
<dbReference type="EMBL" id="HBGK01012400">
    <property type="protein sequence ID" value="CAD9277520.1"/>
    <property type="molecule type" value="Transcribed_RNA"/>
</dbReference>
<comment type="subcellular location">
    <subcellularLocation>
        <location evidence="2">Nucleus</location>
    </subcellularLocation>
</comment>
<evidence type="ECO:0000256" key="1">
    <source>
        <dbReference type="ARBA" id="ARBA00001954"/>
    </source>
</evidence>
<evidence type="ECO:0000259" key="13">
    <source>
        <dbReference type="PROSITE" id="PS51184"/>
    </source>
</evidence>
<dbReference type="GO" id="GO:0106140">
    <property type="term" value="F:P-TEFb complex binding"/>
    <property type="evidence" value="ECO:0007669"/>
    <property type="project" value="TreeGrafter"/>
</dbReference>
<gene>
    <name evidence="14" type="ORF">GOCE00092_LOCUS6429</name>
</gene>
<dbReference type="GO" id="GO:0005737">
    <property type="term" value="C:cytoplasm"/>
    <property type="evidence" value="ECO:0007669"/>
    <property type="project" value="TreeGrafter"/>
</dbReference>
<evidence type="ECO:0000256" key="8">
    <source>
        <dbReference type="ARBA" id="ARBA00023015"/>
    </source>
</evidence>
<name>A0A7S1USS0_9STRA</name>
<evidence type="ECO:0000256" key="3">
    <source>
        <dbReference type="ARBA" id="ARBA00022723"/>
    </source>
</evidence>
<dbReference type="PROSITE" id="PS51184">
    <property type="entry name" value="JMJC"/>
    <property type="match status" value="1"/>
</dbReference>
<dbReference type="Pfam" id="PF02373">
    <property type="entry name" value="JmjC"/>
    <property type="match status" value="1"/>
</dbReference>
<evidence type="ECO:0000256" key="10">
    <source>
        <dbReference type="ARBA" id="ARBA00023242"/>
    </source>
</evidence>
<dbReference type="InterPro" id="IPR050910">
    <property type="entry name" value="JMJD6_ArgDemeth/LysHydrox"/>
</dbReference>
<feature type="compositionally biased region" description="Low complexity" evidence="12">
    <location>
        <begin position="448"/>
        <end position="466"/>
    </location>
</feature>
<evidence type="ECO:0000256" key="9">
    <source>
        <dbReference type="ARBA" id="ARBA00023163"/>
    </source>
</evidence>
<dbReference type="Gene3D" id="1.20.1280.270">
    <property type="match status" value="1"/>
</dbReference>
<feature type="compositionally biased region" description="Basic residues" evidence="12">
    <location>
        <begin position="422"/>
        <end position="431"/>
    </location>
</feature>
<evidence type="ECO:0000256" key="12">
    <source>
        <dbReference type="SAM" id="MobiDB-lite"/>
    </source>
</evidence>
<keyword evidence="8" id="KW-0805">Transcription regulation</keyword>
<dbReference type="Gene3D" id="2.60.120.650">
    <property type="entry name" value="Cupin"/>
    <property type="match status" value="1"/>
</dbReference>
<comment type="similarity">
    <text evidence="11">Belongs to the JMJD6 family.</text>
</comment>
<keyword evidence="5" id="KW-0223">Dioxygenase</keyword>
<dbReference type="GO" id="GO:0046872">
    <property type="term" value="F:metal ion binding"/>
    <property type="evidence" value="ECO:0007669"/>
    <property type="project" value="UniProtKB-KW"/>
</dbReference>
<dbReference type="AlphaFoldDB" id="A0A7S1USS0"/>
<keyword evidence="10" id="KW-0539">Nucleus</keyword>
<protein>
    <recommendedName>
        <fullName evidence="13">JmjC domain-containing protein</fullName>
    </recommendedName>
</protein>
<keyword evidence="6" id="KW-0560">Oxidoreductase</keyword>
<keyword evidence="4" id="KW-0156">Chromatin regulator</keyword>
<sequence>MGWKNKMDAAKRGHRPSLKDWTQDGLAHTFPAWRDAIVARSTYENENYEVQMPPGACHPQRLPALLDGARLSYDQFAKEYETHGIPCVIRNVPVAEGWAATERWQMEVLMQDEDLLERKFKCGEDDDGKNIKVKLRHFLQYMHDNTDDSPLYIFDSGFDEDRVAHRILTDYKVPSFFRDDLFRLVSERRRPPYRWWLVGPERSGTTVHIDPLNTSAWNTLIYGKKRWVLFPPNVPKSIIKGKGHIRKGEDDEAIHYFMNILPRIKETAARMGNTGDYKDFACYEFTQHAGETCFIPLGWWHAVLNLTHTVGITQNFCSPQNFAQVWKKTRSGRKMMAAKWLNALDVHYPQLADHARYMNQRDGFIMKYDPILVKQKEQEKARRAQLKAYEAKMRQEYARQQAAVQGGGSRSHQQQQQQYPPQHKHHHHPGQHHQSAYPTYHRRGGGESPTHSSTATTETSRSSVSYQGGGGGAPPSNNNNAYAYPVSNHDMKRSRRVSPP</sequence>
<evidence type="ECO:0000256" key="5">
    <source>
        <dbReference type="ARBA" id="ARBA00022964"/>
    </source>
</evidence>
<evidence type="ECO:0000313" key="14">
    <source>
        <dbReference type="EMBL" id="CAD9277520.1"/>
    </source>
</evidence>
<feature type="region of interest" description="Disordered" evidence="12">
    <location>
        <begin position="397"/>
        <end position="500"/>
    </location>
</feature>
<keyword evidence="9" id="KW-0804">Transcription</keyword>
<dbReference type="PANTHER" id="PTHR12480:SF32">
    <property type="entry name" value="BIFUNCTIONAL ARGININE DEMETHYLASE AND LYSYL-HYDROXYLASE JMJD6"/>
    <property type="match status" value="1"/>
</dbReference>
<feature type="compositionally biased region" description="Low complexity" evidence="12">
    <location>
        <begin position="474"/>
        <end position="488"/>
    </location>
</feature>
<keyword evidence="7" id="KW-0408">Iron</keyword>
<accession>A0A7S1USS0</accession>
<evidence type="ECO:0000256" key="2">
    <source>
        <dbReference type="ARBA" id="ARBA00004123"/>
    </source>
</evidence>
<organism evidence="14">
    <name type="scientific">Grammatophora oceanica</name>
    <dbReference type="NCBI Taxonomy" id="210454"/>
    <lineage>
        <taxon>Eukaryota</taxon>
        <taxon>Sar</taxon>
        <taxon>Stramenopiles</taxon>
        <taxon>Ochrophyta</taxon>
        <taxon>Bacillariophyta</taxon>
        <taxon>Fragilariophyceae</taxon>
        <taxon>Fragilariophycidae</taxon>
        <taxon>Rhabdonematales</taxon>
        <taxon>Grammatophoraceae</taxon>
        <taxon>Grammatophora</taxon>
    </lineage>
</organism>
<evidence type="ECO:0000256" key="7">
    <source>
        <dbReference type="ARBA" id="ARBA00023004"/>
    </source>
</evidence>
<dbReference type="InterPro" id="IPR003347">
    <property type="entry name" value="JmjC_dom"/>
</dbReference>
<comment type="cofactor">
    <cofactor evidence="1">
        <name>Fe(2+)</name>
        <dbReference type="ChEBI" id="CHEBI:29033"/>
    </cofactor>
</comment>
<dbReference type="SMART" id="SM00558">
    <property type="entry name" value="JmjC"/>
    <property type="match status" value="1"/>
</dbReference>
<reference evidence="14" key="1">
    <citation type="submission" date="2021-01" db="EMBL/GenBank/DDBJ databases">
        <authorList>
            <person name="Corre E."/>
            <person name="Pelletier E."/>
            <person name="Niang G."/>
            <person name="Scheremetjew M."/>
            <person name="Finn R."/>
            <person name="Kale V."/>
            <person name="Holt S."/>
            <person name="Cochrane G."/>
            <person name="Meng A."/>
            <person name="Brown T."/>
            <person name="Cohen L."/>
        </authorList>
    </citation>
    <scope>NUCLEOTIDE SEQUENCE</scope>
    <source>
        <strain evidence="14">CCMP 410</strain>
    </source>
</reference>
<dbReference type="GO" id="GO:0005634">
    <property type="term" value="C:nucleus"/>
    <property type="evidence" value="ECO:0007669"/>
    <property type="project" value="UniProtKB-SubCell"/>
</dbReference>
<dbReference type="PANTHER" id="PTHR12480">
    <property type="entry name" value="ARGININE DEMETHYLASE AND LYSYL-HYDROXYLASE JMJD"/>
    <property type="match status" value="1"/>
</dbReference>
<keyword evidence="3" id="KW-0479">Metal-binding</keyword>